<dbReference type="SUPFAM" id="SSF55347">
    <property type="entry name" value="Glyceraldehyde-3-phosphate dehydrogenase-like, C-terminal domain"/>
    <property type="match status" value="1"/>
</dbReference>
<keyword evidence="4" id="KW-1185">Reference proteome</keyword>
<dbReference type="Gene3D" id="3.30.360.10">
    <property type="entry name" value="Dihydrodipicolinate Reductase, domain 2"/>
    <property type="match status" value="1"/>
</dbReference>
<reference evidence="3" key="1">
    <citation type="submission" date="2021-01" db="EMBL/GenBank/DDBJ databases">
        <title>Genome public.</title>
        <authorList>
            <person name="Liu C."/>
            <person name="Sun Q."/>
        </authorList>
    </citation>
    <scope>NUCLEOTIDE SEQUENCE</scope>
    <source>
        <strain evidence="3">YIM B02565</strain>
    </source>
</reference>
<accession>A0A937FBA5</accession>
<comment type="caution">
    <text evidence="3">The sequence shown here is derived from an EMBL/GenBank/DDBJ whole genome shotgun (WGS) entry which is preliminary data.</text>
</comment>
<dbReference type="Proteomes" id="UP000623681">
    <property type="component" value="Unassembled WGS sequence"/>
</dbReference>
<dbReference type="Gene3D" id="3.40.50.720">
    <property type="entry name" value="NAD(P)-binding Rossmann-like Domain"/>
    <property type="match status" value="1"/>
</dbReference>
<sequence length="328" mass="36613">MVRFGVVGTNWITEAFIKGASLNKDFKLTAVYSRSYEKGKEFADKYSVDNIFTDINKMAASNVIDAVYIASPNSFHAPQAIIFLNNKKHVISEKAFASNEKEALAMINAANENNVLLMEAMKITLLPGFEAIKANLSKIGTVRRFTFSYCQYSSRYDKYKQGEILNAFDPKFSNGSLMDIGVYCIHPMIHLFGTPKNIKASGLIFHNGIDGEGSLIAEYDGMDGILTYSKISNSYIPSEIQGEKGSILINTITTQKSIKIIYNNGETEDISVPQIEDDMYYEANEFIRLINENKLESSINSHNRSLGAIRVTENVRKQIGLVFPADNL</sequence>
<dbReference type="InterPro" id="IPR055170">
    <property type="entry name" value="GFO_IDH_MocA-like_dom"/>
</dbReference>
<dbReference type="SUPFAM" id="SSF51735">
    <property type="entry name" value="NAD(P)-binding Rossmann-fold domains"/>
    <property type="match status" value="1"/>
</dbReference>
<dbReference type="RefSeq" id="WP_202766140.1">
    <property type="nucleotide sequence ID" value="NZ_JAESWA010000015.1"/>
</dbReference>
<feature type="domain" description="Gfo/Idh/MocA-like oxidoreductase N-terminal" evidence="1">
    <location>
        <begin position="2"/>
        <end position="119"/>
    </location>
</feature>
<feature type="domain" description="GFO/IDH/MocA-like oxidoreductase" evidence="2">
    <location>
        <begin position="138"/>
        <end position="247"/>
    </location>
</feature>
<proteinExistence type="predicted"/>
<name>A0A937FBA5_9CLOT</name>
<dbReference type="InterPro" id="IPR000683">
    <property type="entry name" value="Gfo/Idh/MocA-like_OxRdtase_N"/>
</dbReference>
<dbReference type="InterPro" id="IPR036291">
    <property type="entry name" value="NAD(P)-bd_dom_sf"/>
</dbReference>
<evidence type="ECO:0000313" key="3">
    <source>
        <dbReference type="EMBL" id="MBL4930759.1"/>
    </source>
</evidence>
<evidence type="ECO:0000259" key="2">
    <source>
        <dbReference type="Pfam" id="PF22725"/>
    </source>
</evidence>
<gene>
    <name evidence="3" type="ORF">JK634_02995</name>
</gene>
<dbReference type="GO" id="GO:0000166">
    <property type="term" value="F:nucleotide binding"/>
    <property type="evidence" value="ECO:0007669"/>
    <property type="project" value="InterPro"/>
</dbReference>
<dbReference type="EMBL" id="JAESWA010000015">
    <property type="protein sequence ID" value="MBL4930759.1"/>
    <property type="molecule type" value="Genomic_DNA"/>
</dbReference>
<protein>
    <submittedName>
        <fullName evidence="3">Gfo/Idh/MocA family oxidoreductase</fullName>
    </submittedName>
</protein>
<dbReference type="PANTHER" id="PTHR43054">
    <property type="match status" value="1"/>
</dbReference>
<dbReference type="Pfam" id="PF22725">
    <property type="entry name" value="GFO_IDH_MocA_C3"/>
    <property type="match status" value="1"/>
</dbReference>
<dbReference type="Pfam" id="PF01408">
    <property type="entry name" value="GFO_IDH_MocA"/>
    <property type="match status" value="1"/>
</dbReference>
<dbReference type="PANTHER" id="PTHR43054:SF1">
    <property type="entry name" value="SCYLLO-INOSITOL 2-DEHYDROGENASE (NADP(+)) IOLU"/>
    <property type="match status" value="1"/>
</dbReference>
<evidence type="ECO:0000313" key="4">
    <source>
        <dbReference type="Proteomes" id="UP000623681"/>
    </source>
</evidence>
<evidence type="ECO:0000259" key="1">
    <source>
        <dbReference type="Pfam" id="PF01408"/>
    </source>
</evidence>
<organism evidence="3 4">
    <name type="scientific">Clostridium paridis</name>
    <dbReference type="NCBI Taxonomy" id="2803863"/>
    <lineage>
        <taxon>Bacteria</taxon>
        <taxon>Bacillati</taxon>
        <taxon>Bacillota</taxon>
        <taxon>Clostridia</taxon>
        <taxon>Eubacteriales</taxon>
        <taxon>Clostridiaceae</taxon>
        <taxon>Clostridium</taxon>
    </lineage>
</organism>
<dbReference type="AlphaFoldDB" id="A0A937FBA5"/>